<feature type="region of interest" description="Disordered" evidence="2">
    <location>
        <begin position="329"/>
        <end position="359"/>
    </location>
</feature>
<evidence type="ECO:0000256" key="1">
    <source>
        <dbReference type="SAM" id="Coils"/>
    </source>
</evidence>
<sequence length="375" mass="42462">MTVGTGTYTIENVTHRSIAAQSPDIEAVVADVDKDRTQSYGHNLRMLWTISHLNGDKYTIKNMGTNDYAACTIQPGIDDIIVNRRTRYPWTIKETGFKGKYVIYTTAASNELFWGLPNDELSTPISLRDKPNHPSNQWVLTKVPSLGELEEETNQWRRKFAELREENTKLRESIDISKADAERERERHEQAELQLTAKLRGLQEGNTKLRDSIDQLKADARERERLERAEAQLQTKLAGLVMENTKLRASVDLLKADAVKPPEDAQREIERDEQAPEPYGNILSIANGEDKRYGAVTSVFVGGFQPSVPPPPWDAPRGFPRSRMHFVEADAGRGMPERSATNGEGIRSPESYPNNFFTSPPFYYPPRSFTRSPTL</sequence>
<protein>
    <submittedName>
        <fullName evidence="3">Uncharacterized protein</fullName>
    </submittedName>
</protein>
<dbReference type="Gene3D" id="2.80.10.50">
    <property type="match status" value="1"/>
</dbReference>
<accession>A0A4Y7Q056</accession>
<keyword evidence="4" id="KW-1185">Reference proteome</keyword>
<dbReference type="VEuPathDB" id="FungiDB:BD410DRAFT_840759"/>
<evidence type="ECO:0000256" key="2">
    <source>
        <dbReference type="SAM" id="MobiDB-lite"/>
    </source>
</evidence>
<evidence type="ECO:0000313" key="3">
    <source>
        <dbReference type="EMBL" id="TDL21037.1"/>
    </source>
</evidence>
<dbReference type="EMBL" id="ML170183">
    <property type="protein sequence ID" value="TDL21037.1"/>
    <property type="molecule type" value="Genomic_DNA"/>
</dbReference>
<gene>
    <name evidence="3" type="ORF">BD410DRAFT_840759</name>
</gene>
<evidence type="ECO:0000313" key="4">
    <source>
        <dbReference type="Proteomes" id="UP000294933"/>
    </source>
</evidence>
<dbReference type="Proteomes" id="UP000294933">
    <property type="component" value="Unassembled WGS sequence"/>
</dbReference>
<reference evidence="3 4" key="1">
    <citation type="submission" date="2018-06" db="EMBL/GenBank/DDBJ databases">
        <title>A transcriptomic atlas of mushroom development highlights an independent origin of complex multicellularity.</title>
        <authorList>
            <consortium name="DOE Joint Genome Institute"/>
            <person name="Krizsan K."/>
            <person name="Almasi E."/>
            <person name="Merenyi Z."/>
            <person name="Sahu N."/>
            <person name="Viragh M."/>
            <person name="Koszo T."/>
            <person name="Mondo S."/>
            <person name="Kiss B."/>
            <person name="Balint B."/>
            <person name="Kues U."/>
            <person name="Barry K."/>
            <person name="Hegedus J.C."/>
            <person name="Henrissat B."/>
            <person name="Johnson J."/>
            <person name="Lipzen A."/>
            <person name="Ohm R."/>
            <person name="Nagy I."/>
            <person name="Pangilinan J."/>
            <person name="Yan J."/>
            <person name="Xiong Y."/>
            <person name="Grigoriev I.V."/>
            <person name="Hibbett D.S."/>
            <person name="Nagy L.G."/>
        </authorList>
    </citation>
    <scope>NUCLEOTIDE SEQUENCE [LARGE SCALE GENOMIC DNA]</scope>
    <source>
        <strain evidence="3 4">SZMC22713</strain>
    </source>
</reference>
<organism evidence="3 4">
    <name type="scientific">Rickenella mellea</name>
    <dbReference type="NCBI Taxonomy" id="50990"/>
    <lineage>
        <taxon>Eukaryota</taxon>
        <taxon>Fungi</taxon>
        <taxon>Dikarya</taxon>
        <taxon>Basidiomycota</taxon>
        <taxon>Agaricomycotina</taxon>
        <taxon>Agaricomycetes</taxon>
        <taxon>Hymenochaetales</taxon>
        <taxon>Rickenellaceae</taxon>
        <taxon>Rickenella</taxon>
    </lineage>
</organism>
<proteinExistence type="predicted"/>
<keyword evidence="1" id="KW-0175">Coiled coil</keyword>
<dbReference type="AlphaFoldDB" id="A0A4Y7Q056"/>
<feature type="coiled-coil region" evidence="1">
    <location>
        <begin position="146"/>
        <end position="243"/>
    </location>
</feature>
<dbReference type="OrthoDB" id="3266227at2759"/>
<name>A0A4Y7Q056_9AGAM</name>